<dbReference type="Proteomes" id="UP000743370">
    <property type="component" value="Unassembled WGS sequence"/>
</dbReference>
<evidence type="ECO:0000256" key="1">
    <source>
        <dbReference type="SAM" id="Phobius"/>
    </source>
</evidence>
<gene>
    <name evidence="2" type="ORF">HKW66_Vig0215110</name>
    <name evidence="3" type="ORF">LR48_Vigan05g187500</name>
</gene>
<dbReference type="AlphaFoldDB" id="A0A0L9UMZ1"/>
<keyword evidence="1" id="KW-0812">Transmembrane</keyword>
<reference evidence="2 5" key="3">
    <citation type="submission" date="2020-05" db="EMBL/GenBank/DDBJ databases">
        <title>Vigna angularis (adzuki bean) Var. LongXiaoDou No. 4 denovo assembly.</title>
        <authorList>
            <person name="Xiang H."/>
        </authorList>
    </citation>
    <scope>NUCLEOTIDE SEQUENCE [LARGE SCALE GENOMIC DNA]</scope>
    <source>
        <tissue evidence="2">Leaf</tissue>
    </source>
</reference>
<sequence length="120" mass="12850">MSLLCFHSFFRQVASTLPSRLLNAVTWTLLLIVTVTVASVAPGVTFLLAISPPSSFSSKQPCNGVGGQFVRIPLDFPTEIVCLPQHAVMSRSDLDFFLPTLFAALVVGVSTCLLRSVAPV</sequence>
<dbReference type="OrthoDB" id="1921102at2759"/>
<organism evidence="3 4">
    <name type="scientific">Phaseolus angularis</name>
    <name type="common">Azuki bean</name>
    <name type="synonym">Vigna angularis</name>
    <dbReference type="NCBI Taxonomy" id="3914"/>
    <lineage>
        <taxon>Eukaryota</taxon>
        <taxon>Viridiplantae</taxon>
        <taxon>Streptophyta</taxon>
        <taxon>Embryophyta</taxon>
        <taxon>Tracheophyta</taxon>
        <taxon>Spermatophyta</taxon>
        <taxon>Magnoliopsida</taxon>
        <taxon>eudicotyledons</taxon>
        <taxon>Gunneridae</taxon>
        <taxon>Pentapetalae</taxon>
        <taxon>rosids</taxon>
        <taxon>fabids</taxon>
        <taxon>Fabales</taxon>
        <taxon>Fabaceae</taxon>
        <taxon>Papilionoideae</taxon>
        <taxon>50 kb inversion clade</taxon>
        <taxon>NPAAA clade</taxon>
        <taxon>indigoferoid/millettioid clade</taxon>
        <taxon>Phaseoleae</taxon>
        <taxon>Vigna</taxon>
    </lineage>
</organism>
<feature type="transmembrane region" description="Helical" evidence="1">
    <location>
        <begin position="25"/>
        <end position="50"/>
    </location>
</feature>
<keyword evidence="1" id="KW-1133">Transmembrane helix</keyword>
<dbReference type="Gramene" id="KOM44270">
    <property type="protein sequence ID" value="KOM44270"/>
    <property type="gene ID" value="LR48_Vigan05g187500"/>
</dbReference>
<dbReference type="EMBL" id="JABFOF010000011">
    <property type="protein sequence ID" value="KAG2371337.1"/>
    <property type="molecule type" value="Genomic_DNA"/>
</dbReference>
<dbReference type="PANTHER" id="PTHR34658:SF5">
    <property type="entry name" value="PROTEIN, PUTATIVE-RELATED"/>
    <property type="match status" value="1"/>
</dbReference>
<reference evidence="3" key="2">
    <citation type="submission" date="2015-02" db="EMBL/GenBank/DDBJ databases">
        <authorList>
            <person name="Chooi Y.-H."/>
        </authorList>
    </citation>
    <scope>NUCLEOTIDE SEQUENCE</scope>
    <source>
        <tissue evidence="3">Seedling</tissue>
    </source>
</reference>
<dbReference type="KEGG" id="var:108333764"/>
<protein>
    <submittedName>
        <fullName evidence="3">Uncharacterized protein</fullName>
    </submittedName>
</protein>
<proteinExistence type="predicted"/>
<dbReference type="PANTHER" id="PTHR34658">
    <property type="entry name" value="OS01G0151800 PROTEIN"/>
    <property type="match status" value="1"/>
</dbReference>
<dbReference type="Proteomes" id="UP000053144">
    <property type="component" value="Chromosome 5"/>
</dbReference>
<evidence type="ECO:0000313" key="3">
    <source>
        <dbReference type="EMBL" id="KOM44270.1"/>
    </source>
</evidence>
<evidence type="ECO:0000313" key="2">
    <source>
        <dbReference type="EMBL" id="KAG2371337.1"/>
    </source>
</evidence>
<reference evidence="4" key="1">
    <citation type="journal article" date="2015" name="Proc. Natl. Acad. Sci. U.S.A.">
        <title>Genome sequencing of adzuki bean (Vigna angularis) provides insight into high starch and low fat accumulation and domestication.</title>
        <authorList>
            <person name="Yang K."/>
            <person name="Tian Z."/>
            <person name="Chen C."/>
            <person name="Luo L."/>
            <person name="Zhao B."/>
            <person name="Wang Z."/>
            <person name="Yu L."/>
            <person name="Li Y."/>
            <person name="Sun Y."/>
            <person name="Li W."/>
            <person name="Chen Y."/>
            <person name="Li Y."/>
            <person name="Zhang Y."/>
            <person name="Ai D."/>
            <person name="Zhao J."/>
            <person name="Shang C."/>
            <person name="Ma Y."/>
            <person name="Wu B."/>
            <person name="Wang M."/>
            <person name="Gao L."/>
            <person name="Sun D."/>
            <person name="Zhang P."/>
            <person name="Guo F."/>
            <person name="Wang W."/>
            <person name="Li Y."/>
            <person name="Wang J."/>
            <person name="Varshney R.K."/>
            <person name="Wang J."/>
            <person name="Ling H.Q."/>
            <person name="Wan P."/>
        </authorList>
    </citation>
    <scope>NUCLEOTIDE SEQUENCE</scope>
    <source>
        <strain evidence="4">cv. Jingnong 6</strain>
    </source>
</reference>
<dbReference type="STRING" id="3914.A0A0L9UMZ1"/>
<dbReference type="OMA" id="CIGTENV"/>
<evidence type="ECO:0000313" key="4">
    <source>
        <dbReference type="Proteomes" id="UP000053144"/>
    </source>
</evidence>
<dbReference type="EMBL" id="CM003375">
    <property type="protein sequence ID" value="KOM44270.1"/>
    <property type="molecule type" value="Genomic_DNA"/>
</dbReference>
<keyword evidence="1" id="KW-0472">Membrane</keyword>
<accession>A0A0L9UMZ1</accession>
<evidence type="ECO:0000313" key="5">
    <source>
        <dbReference type="Proteomes" id="UP000743370"/>
    </source>
</evidence>
<name>A0A0L9UMZ1_PHAAN</name>
<feature type="transmembrane region" description="Helical" evidence="1">
    <location>
        <begin position="96"/>
        <end position="118"/>
    </location>
</feature>